<feature type="transmembrane region" description="Helical" evidence="6">
    <location>
        <begin position="62"/>
        <end position="82"/>
    </location>
</feature>
<evidence type="ECO:0000313" key="8">
    <source>
        <dbReference type="Proteomes" id="UP001138709"/>
    </source>
</evidence>
<dbReference type="InterPro" id="IPR004254">
    <property type="entry name" value="AdipoR/HlyIII-related"/>
</dbReference>
<evidence type="ECO:0000256" key="4">
    <source>
        <dbReference type="ARBA" id="ARBA00023136"/>
    </source>
</evidence>
<feature type="transmembrane region" description="Helical" evidence="6">
    <location>
        <begin position="203"/>
        <end position="224"/>
    </location>
</feature>
<reference evidence="7" key="2">
    <citation type="journal article" date="2021" name="Syst. Appl. Microbiol.">
        <title>Roseomonas hellenica sp. nov., isolated from roots of wild-growing Alkanna tinctoria.</title>
        <authorList>
            <person name="Rat A."/>
            <person name="Naranjo H.D."/>
            <person name="Lebbe L."/>
            <person name="Cnockaert M."/>
            <person name="Krigas N."/>
            <person name="Grigoriadou K."/>
            <person name="Maloupa E."/>
            <person name="Willems A."/>
        </authorList>
    </citation>
    <scope>NUCLEOTIDE SEQUENCE</scope>
    <source>
        <strain evidence="7">LMG 31228</strain>
    </source>
</reference>
<feature type="transmembrane region" description="Helical" evidence="6">
    <location>
        <begin position="177"/>
        <end position="196"/>
    </location>
</feature>
<organism evidence="7 8">
    <name type="scientific">Neoroseomonas eburnea</name>
    <dbReference type="NCBI Taxonomy" id="1346889"/>
    <lineage>
        <taxon>Bacteria</taxon>
        <taxon>Pseudomonadati</taxon>
        <taxon>Pseudomonadota</taxon>
        <taxon>Alphaproteobacteria</taxon>
        <taxon>Acetobacterales</taxon>
        <taxon>Acetobacteraceae</taxon>
        <taxon>Neoroseomonas</taxon>
    </lineage>
</organism>
<feature type="transmembrane region" description="Helical" evidence="6">
    <location>
        <begin position="25"/>
        <end position="50"/>
    </location>
</feature>
<keyword evidence="8" id="KW-1185">Reference proteome</keyword>
<keyword evidence="4 6" id="KW-0472">Membrane</keyword>
<comment type="caution">
    <text evidence="7">The sequence shown here is derived from an EMBL/GenBank/DDBJ whole genome shotgun (WGS) entry which is preliminary data.</text>
</comment>
<evidence type="ECO:0000256" key="6">
    <source>
        <dbReference type="SAM" id="Phobius"/>
    </source>
</evidence>
<keyword evidence="5" id="KW-0479">Metal-binding</keyword>
<feature type="transmembrane region" description="Helical" evidence="6">
    <location>
        <begin position="94"/>
        <end position="115"/>
    </location>
</feature>
<dbReference type="GO" id="GO:0046872">
    <property type="term" value="F:metal ion binding"/>
    <property type="evidence" value="ECO:0007669"/>
    <property type="project" value="UniProtKB-KW"/>
</dbReference>
<gene>
    <name evidence="7" type="ORF">GXW74_21400</name>
</gene>
<feature type="binding site" evidence="5">
    <location>
        <position position="206"/>
    </location>
    <ligand>
        <name>Zn(2+)</name>
        <dbReference type="ChEBI" id="CHEBI:29105"/>
    </ligand>
</feature>
<dbReference type="Pfam" id="PF03006">
    <property type="entry name" value="HlyIII"/>
    <property type="match status" value="1"/>
</dbReference>
<accession>A0A9X9XH74</accession>
<feature type="transmembrane region" description="Helical" evidence="6">
    <location>
        <begin position="147"/>
        <end position="165"/>
    </location>
</feature>
<keyword evidence="3 6" id="KW-1133">Transmembrane helix</keyword>
<dbReference type="RefSeq" id="WP_211848598.1">
    <property type="nucleotide sequence ID" value="NZ_JAAEDL010000026.1"/>
</dbReference>
<proteinExistence type="predicted"/>
<evidence type="ECO:0000256" key="2">
    <source>
        <dbReference type="ARBA" id="ARBA00022692"/>
    </source>
</evidence>
<evidence type="ECO:0000256" key="1">
    <source>
        <dbReference type="ARBA" id="ARBA00004141"/>
    </source>
</evidence>
<sequence length="229" mass="24161">MILQSSVSLEADGPRPTHRYTRGELLADGTIHLLGTSAALAACVALLALAVRSDNLLTGLAIGPYLTGLVAMFGFSALYNLATEGRWKSRLRRLDHASIFMMIAGTYTPVVIFAIPGTRGWSLLAVVWAGAIAGATLKLLAGRRFEGLSVVAYLVLGWAGVTALGPLLDALPTRDMVLLAAGGLIYSTGVVMHLATQLRYHNALWHMFVLGAAGCHFAAVYRLAAVSSA</sequence>
<keyword evidence="2 6" id="KW-0812">Transmembrane</keyword>
<comment type="subcellular location">
    <subcellularLocation>
        <location evidence="1">Membrane</location>
        <topology evidence="1">Multi-pass membrane protein</topology>
    </subcellularLocation>
</comment>
<keyword evidence="5" id="KW-0862">Zinc</keyword>
<dbReference type="AlphaFoldDB" id="A0A9X9XH74"/>
<feature type="transmembrane region" description="Helical" evidence="6">
    <location>
        <begin position="121"/>
        <end position="140"/>
    </location>
</feature>
<dbReference type="Proteomes" id="UP001138709">
    <property type="component" value="Unassembled WGS sequence"/>
</dbReference>
<dbReference type="EMBL" id="JAAEDL010000026">
    <property type="protein sequence ID" value="MBR0683060.1"/>
    <property type="molecule type" value="Genomic_DNA"/>
</dbReference>
<evidence type="ECO:0000256" key="5">
    <source>
        <dbReference type="PIRSR" id="PIRSR604254-1"/>
    </source>
</evidence>
<protein>
    <submittedName>
        <fullName evidence="7">Hemolysin III family protein</fullName>
    </submittedName>
</protein>
<dbReference type="GO" id="GO:0016020">
    <property type="term" value="C:membrane"/>
    <property type="evidence" value="ECO:0007669"/>
    <property type="project" value="UniProtKB-SubCell"/>
</dbReference>
<dbReference type="PANTHER" id="PTHR20855">
    <property type="entry name" value="ADIPOR/PROGESTIN RECEPTOR-RELATED"/>
    <property type="match status" value="1"/>
</dbReference>
<evidence type="ECO:0000313" key="7">
    <source>
        <dbReference type="EMBL" id="MBR0683060.1"/>
    </source>
</evidence>
<dbReference type="PANTHER" id="PTHR20855:SF3">
    <property type="entry name" value="LD03007P"/>
    <property type="match status" value="1"/>
</dbReference>
<reference evidence="7" key="1">
    <citation type="submission" date="2020-01" db="EMBL/GenBank/DDBJ databases">
        <authorList>
            <person name="Rat A."/>
        </authorList>
    </citation>
    <scope>NUCLEOTIDE SEQUENCE</scope>
    <source>
        <strain evidence="7">LMG 31228</strain>
    </source>
</reference>
<evidence type="ECO:0000256" key="3">
    <source>
        <dbReference type="ARBA" id="ARBA00022989"/>
    </source>
</evidence>
<name>A0A9X9XH74_9PROT</name>